<dbReference type="SFLD" id="SFLDF00445">
    <property type="entry name" value="alpha-phosphomannomutase"/>
    <property type="match status" value="1"/>
</dbReference>
<dbReference type="InterPro" id="IPR006379">
    <property type="entry name" value="HAD-SF_hydro_IIB"/>
</dbReference>
<dbReference type="SFLD" id="SFLDG01140">
    <property type="entry name" value="C2.B:_Phosphomannomutase_and_P"/>
    <property type="match status" value="1"/>
</dbReference>
<evidence type="ECO:0000256" key="5">
    <source>
        <dbReference type="ARBA" id="ARBA00012730"/>
    </source>
</evidence>
<evidence type="ECO:0000256" key="1">
    <source>
        <dbReference type="ARBA" id="ARBA00004496"/>
    </source>
</evidence>
<evidence type="ECO:0000256" key="2">
    <source>
        <dbReference type="ARBA" id="ARBA00004699"/>
    </source>
</evidence>
<comment type="caution">
    <text evidence="14">The sequence shown here is derived from an EMBL/GenBank/DDBJ whole genome shotgun (WGS) entry which is preliminary data.</text>
</comment>
<dbReference type="InterPro" id="IPR043169">
    <property type="entry name" value="PMM_cap"/>
</dbReference>
<feature type="binding site" evidence="11">
    <location>
        <position position="180"/>
    </location>
    <ligand>
        <name>alpha-D-mannose 1-phosphate</name>
        <dbReference type="ChEBI" id="CHEBI:58409"/>
    </ligand>
</feature>
<dbReference type="PANTHER" id="PTHR10466:SF0">
    <property type="entry name" value="PHOSPHOMANNOMUTASE"/>
    <property type="match status" value="1"/>
</dbReference>
<evidence type="ECO:0000256" key="12">
    <source>
        <dbReference type="PIRSR" id="PIRSR605002-3"/>
    </source>
</evidence>
<comment type="function">
    <text evidence="13">Involved in the synthesis of the GDP-mannose and dolichol-phosphate-mannose required for a number of critical mannosyl transfer reactions.</text>
</comment>
<dbReference type="AlphaFoldDB" id="A0ABD6EMT3"/>
<organism evidence="14 15">
    <name type="scientific">Gnathostoma spinigerum</name>
    <dbReference type="NCBI Taxonomy" id="75299"/>
    <lineage>
        <taxon>Eukaryota</taxon>
        <taxon>Metazoa</taxon>
        <taxon>Ecdysozoa</taxon>
        <taxon>Nematoda</taxon>
        <taxon>Chromadorea</taxon>
        <taxon>Rhabditida</taxon>
        <taxon>Spirurina</taxon>
        <taxon>Gnathostomatomorpha</taxon>
        <taxon>Gnathostomatoidea</taxon>
        <taxon>Gnathostomatidae</taxon>
        <taxon>Gnathostoma</taxon>
    </lineage>
</organism>
<dbReference type="InterPro" id="IPR036412">
    <property type="entry name" value="HAD-like_sf"/>
</dbReference>
<feature type="binding site" evidence="12">
    <location>
        <position position="222"/>
    </location>
    <ligand>
        <name>Mg(2+)</name>
        <dbReference type="ChEBI" id="CHEBI:18420"/>
        <label>1</label>
    </ligand>
</feature>
<feature type="binding site" evidence="11">
    <location>
        <position position="19"/>
    </location>
    <ligand>
        <name>alpha-D-mannose 1-phosphate</name>
        <dbReference type="ChEBI" id="CHEBI:58409"/>
    </ligand>
</feature>
<dbReference type="Proteomes" id="UP001608902">
    <property type="component" value="Unassembled WGS sequence"/>
</dbReference>
<keyword evidence="9 13" id="KW-0413">Isomerase</keyword>
<accession>A0ABD6EMT3</accession>
<dbReference type="EC" id="5.4.2.8" evidence="5 13"/>
<feature type="binding site" evidence="12">
    <location>
        <position position="10"/>
    </location>
    <ligand>
        <name>Mg(2+)</name>
        <dbReference type="ChEBI" id="CHEBI:18420"/>
        <label>1</label>
    </ligand>
</feature>
<evidence type="ECO:0000313" key="14">
    <source>
        <dbReference type="EMBL" id="MFH4977595.1"/>
    </source>
</evidence>
<feature type="binding site" evidence="11">
    <location>
        <position position="135"/>
    </location>
    <ligand>
        <name>alpha-D-mannose 1-phosphate</name>
        <dbReference type="ChEBI" id="CHEBI:58409"/>
    </ligand>
</feature>
<name>A0ABD6EMT3_9BILA</name>
<feature type="binding site" evidence="11">
    <location>
        <position position="142"/>
    </location>
    <ligand>
        <name>alpha-D-mannose 1-phosphate</name>
        <dbReference type="ChEBI" id="CHEBI:58409"/>
    </ligand>
</feature>
<dbReference type="SUPFAM" id="SSF56784">
    <property type="entry name" value="HAD-like"/>
    <property type="match status" value="1"/>
</dbReference>
<feature type="active site" description="Proton donor/acceptor" evidence="10">
    <location>
        <position position="12"/>
    </location>
</feature>
<evidence type="ECO:0000256" key="4">
    <source>
        <dbReference type="ARBA" id="ARBA00011738"/>
    </source>
</evidence>
<evidence type="ECO:0000256" key="11">
    <source>
        <dbReference type="PIRSR" id="PIRSR605002-2"/>
    </source>
</evidence>
<sequence length="249" mass="28300">MSRGPILLFDVDGTLTLPRQAIDDTMLQFLDEVRSSIPVAIVGGSDIDKIVEQLGGDFQKVISRYDYVFAENGLVGYHGQKAYPVQSIKQHIGEDRLKKIINFTLRKFSEMDIPVKRGNFIEFRSGMLNLCPVGRSCSQEERIQFFEYDKIHKVRQKFVDELKAFTNNWNIEVCIGGQISVDVFPTGWSKSFCLQYLSDYNPIYFFGDKTSPGGNDYEVFIDSRTVGHSVTNPKDTKEQVEALLAKLKS</sequence>
<dbReference type="Gene3D" id="3.40.50.1000">
    <property type="entry name" value="HAD superfamily/HAD-like"/>
    <property type="match status" value="1"/>
</dbReference>
<protein>
    <recommendedName>
        <fullName evidence="5 13">Phosphomannomutase</fullName>
        <ecNumber evidence="5 13">5.4.2.8</ecNumber>
    </recommendedName>
</protein>
<dbReference type="GO" id="GO:0005737">
    <property type="term" value="C:cytoplasm"/>
    <property type="evidence" value="ECO:0007669"/>
    <property type="project" value="UniProtKB-SubCell"/>
</dbReference>
<comment type="subunit">
    <text evidence="4 13">Homodimer.</text>
</comment>
<comment type="subcellular location">
    <subcellularLocation>
        <location evidence="1 13">Cytoplasm</location>
    </subcellularLocation>
</comment>
<evidence type="ECO:0000256" key="7">
    <source>
        <dbReference type="ARBA" id="ARBA00022723"/>
    </source>
</evidence>
<evidence type="ECO:0000256" key="13">
    <source>
        <dbReference type="RuleBase" id="RU361118"/>
    </source>
</evidence>
<dbReference type="CDD" id="cd02585">
    <property type="entry name" value="HAD_PMM"/>
    <property type="match status" value="1"/>
</dbReference>
<dbReference type="SFLD" id="SFLDS00003">
    <property type="entry name" value="Haloacid_Dehalogenase"/>
    <property type="match status" value="1"/>
</dbReference>
<feature type="binding site" evidence="12">
    <location>
        <position position="225"/>
    </location>
    <ligand>
        <name>Mg(2+)</name>
        <dbReference type="ChEBI" id="CHEBI:18420"/>
        <label>1</label>
    </ligand>
</feature>
<dbReference type="SFLD" id="SFLDG01143">
    <property type="entry name" value="C2.B.3:_Phosphomannomutase_Lik"/>
    <property type="match status" value="1"/>
</dbReference>
<comment type="cofactor">
    <cofactor evidence="12">
        <name>Mg(2+)</name>
        <dbReference type="ChEBI" id="CHEBI:18420"/>
    </cofactor>
</comment>
<dbReference type="FunFam" id="3.30.1240.20:FF:000001">
    <property type="entry name" value="Phosphomannomutase"/>
    <property type="match status" value="1"/>
</dbReference>
<feature type="binding site" evidence="11">
    <location>
        <position position="182"/>
    </location>
    <ligand>
        <name>alpha-D-mannose 1-phosphate</name>
        <dbReference type="ChEBI" id="CHEBI:58409"/>
    </ligand>
</feature>
<dbReference type="NCBIfam" id="TIGR01484">
    <property type="entry name" value="HAD-SF-IIB"/>
    <property type="match status" value="1"/>
</dbReference>
<keyword evidence="7 12" id="KW-0479">Metal-binding</keyword>
<comment type="pathway">
    <text evidence="2 13">Nucleotide-sugar biosynthesis; GDP-alpha-D-mannose biosynthesis; alpha-D-mannose 1-phosphate from D-fructose 6-phosphate: step 2/2.</text>
</comment>
<evidence type="ECO:0000256" key="6">
    <source>
        <dbReference type="ARBA" id="ARBA00022490"/>
    </source>
</evidence>
<feature type="binding site" evidence="12">
    <location>
        <position position="208"/>
    </location>
    <ligand>
        <name>Mg(2+)</name>
        <dbReference type="ChEBI" id="CHEBI:18420"/>
        <label>1</label>
    </ligand>
</feature>
<evidence type="ECO:0000256" key="8">
    <source>
        <dbReference type="ARBA" id="ARBA00022842"/>
    </source>
</evidence>
<dbReference type="GO" id="GO:0004615">
    <property type="term" value="F:phosphomannomutase activity"/>
    <property type="evidence" value="ECO:0007669"/>
    <property type="project" value="UniProtKB-EC"/>
</dbReference>
<dbReference type="Pfam" id="PF03332">
    <property type="entry name" value="PMM"/>
    <property type="match status" value="1"/>
</dbReference>
<evidence type="ECO:0000256" key="3">
    <source>
        <dbReference type="ARBA" id="ARBA00009736"/>
    </source>
</evidence>
<feature type="binding site" evidence="12">
    <location>
        <position position="220"/>
    </location>
    <ligand>
        <name>Mg(2+)</name>
        <dbReference type="ChEBI" id="CHEBI:18420"/>
        <label>1</label>
    </ligand>
</feature>
<reference evidence="14 15" key="1">
    <citation type="submission" date="2024-08" db="EMBL/GenBank/DDBJ databases">
        <title>Gnathostoma spinigerum genome.</title>
        <authorList>
            <person name="Gonzalez-Bertolin B."/>
            <person name="Monzon S."/>
            <person name="Zaballos A."/>
            <person name="Jimenez P."/>
            <person name="Dekumyoy P."/>
            <person name="Varona S."/>
            <person name="Cuesta I."/>
            <person name="Sumanam S."/>
            <person name="Adisakwattana P."/>
            <person name="Gasser R.B."/>
            <person name="Hernandez-Gonzalez A."/>
            <person name="Young N.D."/>
            <person name="Perteguer M.J."/>
        </authorList>
    </citation>
    <scope>NUCLEOTIDE SEQUENCE [LARGE SCALE GENOMIC DNA]</scope>
    <source>
        <strain evidence="14">AL3</strain>
        <tissue evidence="14">Liver</tissue>
    </source>
</reference>
<evidence type="ECO:0000313" key="15">
    <source>
        <dbReference type="Proteomes" id="UP001608902"/>
    </source>
</evidence>
<keyword evidence="6 13" id="KW-0963">Cytoplasm</keyword>
<dbReference type="PANTHER" id="PTHR10466">
    <property type="entry name" value="PHOSPHOMANNOMUTASE"/>
    <property type="match status" value="1"/>
</dbReference>
<feature type="active site" description="Nucleophile" evidence="10">
    <location>
        <position position="10"/>
    </location>
</feature>
<comment type="similarity">
    <text evidence="3 13">Belongs to the eukaryotic PMM family.</text>
</comment>
<gene>
    <name evidence="14" type="ORF">AB6A40_004304</name>
</gene>
<evidence type="ECO:0000256" key="9">
    <source>
        <dbReference type="ARBA" id="ARBA00023235"/>
    </source>
</evidence>
<feature type="binding site" evidence="12">
    <location>
        <position position="12"/>
    </location>
    <ligand>
        <name>Mg(2+)</name>
        <dbReference type="ChEBI" id="CHEBI:18420"/>
        <label>1</label>
    </ligand>
</feature>
<dbReference type="GO" id="GO:0046872">
    <property type="term" value="F:metal ion binding"/>
    <property type="evidence" value="ECO:0007669"/>
    <property type="project" value="UniProtKB-KW"/>
</dbReference>
<keyword evidence="15" id="KW-1185">Reference proteome</keyword>
<proteinExistence type="inferred from homology"/>
<evidence type="ECO:0000256" key="10">
    <source>
        <dbReference type="PIRSR" id="PIRSR605002-1"/>
    </source>
</evidence>
<keyword evidence="8 12" id="KW-0460">Magnesium</keyword>
<comment type="catalytic activity">
    <reaction evidence="13">
        <text>alpha-D-mannose 1-phosphate = D-mannose 6-phosphate</text>
        <dbReference type="Rhea" id="RHEA:11140"/>
        <dbReference type="ChEBI" id="CHEBI:58409"/>
        <dbReference type="ChEBI" id="CHEBI:58735"/>
        <dbReference type="EC" id="5.4.2.8"/>
    </reaction>
</comment>
<dbReference type="InterPro" id="IPR005002">
    <property type="entry name" value="PMM"/>
</dbReference>
<dbReference type="Gene3D" id="3.30.1240.20">
    <property type="match status" value="1"/>
</dbReference>
<dbReference type="EMBL" id="JBGFUD010002435">
    <property type="protein sequence ID" value="MFH4977595.1"/>
    <property type="molecule type" value="Genomic_DNA"/>
</dbReference>
<feature type="binding site" evidence="11">
    <location>
        <position position="124"/>
    </location>
    <ligand>
        <name>alpha-D-mannose 1-phosphate</name>
        <dbReference type="ChEBI" id="CHEBI:58409"/>
    </ligand>
</feature>
<dbReference type="InterPro" id="IPR023214">
    <property type="entry name" value="HAD_sf"/>
</dbReference>